<comment type="similarity">
    <text evidence="1">Belongs to the CRISPR-associated protein Cas6/Cse3/CasE family.</text>
</comment>
<evidence type="ECO:0000256" key="2">
    <source>
        <dbReference type="ARBA" id="ARBA00022884"/>
    </source>
</evidence>
<dbReference type="EMBL" id="JAZGLY010000003">
    <property type="protein sequence ID" value="MEE6186948.1"/>
    <property type="molecule type" value="Genomic_DNA"/>
</dbReference>
<dbReference type="NCBIfam" id="TIGR01877">
    <property type="entry name" value="cas_cas6"/>
    <property type="match status" value="1"/>
</dbReference>
<accession>A0ABU7RG52</accession>
<dbReference type="Gene3D" id="3.30.70.1890">
    <property type="match status" value="1"/>
</dbReference>
<reference evidence="5 6" key="1">
    <citation type="submission" date="2024-01" db="EMBL/GenBank/DDBJ databases">
        <title>Niabella digestum sp. nov., isolated from waste digestion system.</title>
        <authorList>
            <person name="Zhang L."/>
        </authorList>
    </citation>
    <scope>NUCLEOTIDE SEQUENCE [LARGE SCALE GENOMIC DNA]</scope>
    <source>
        <strain evidence="5 6">A18</strain>
    </source>
</reference>
<keyword evidence="6" id="KW-1185">Reference proteome</keyword>
<gene>
    <name evidence="5" type="primary">cas6</name>
    <name evidence="5" type="ORF">V2H41_06650</name>
</gene>
<dbReference type="InterPro" id="IPR010156">
    <property type="entry name" value="CRISPR-assoc_prot_Cas6"/>
</dbReference>
<dbReference type="PANTHER" id="PTHR36984">
    <property type="entry name" value="CRISPR-ASSOCIATED ENDORIBONUCLEASE CAS6 1"/>
    <property type="match status" value="1"/>
</dbReference>
<organism evidence="5 6">
    <name type="scientific">Niabella digestorum</name>
    <dbReference type="NCBI Taxonomy" id="3117701"/>
    <lineage>
        <taxon>Bacteria</taxon>
        <taxon>Pseudomonadati</taxon>
        <taxon>Bacteroidota</taxon>
        <taxon>Chitinophagia</taxon>
        <taxon>Chitinophagales</taxon>
        <taxon>Chitinophagaceae</taxon>
        <taxon>Niabella</taxon>
    </lineage>
</organism>
<dbReference type="CDD" id="cd21140">
    <property type="entry name" value="Cas6_I-like"/>
    <property type="match status" value="1"/>
</dbReference>
<dbReference type="InterPro" id="IPR045747">
    <property type="entry name" value="CRISPR-assoc_prot_Cas6_N_sf"/>
</dbReference>
<dbReference type="InterPro" id="IPR049435">
    <property type="entry name" value="Cas_Cas6_C"/>
</dbReference>
<dbReference type="Pfam" id="PF01881">
    <property type="entry name" value="Cas_Cas6_C"/>
    <property type="match status" value="1"/>
</dbReference>
<proteinExistence type="inferred from homology"/>
<evidence type="ECO:0000313" key="6">
    <source>
        <dbReference type="Proteomes" id="UP001357452"/>
    </source>
</evidence>
<feature type="domain" description="CRISPR associated protein Cas6 C-terminal" evidence="4">
    <location>
        <begin position="105"/>
        <end position="218"/>
    </location>
</feature>
<comment type="caution">
    <text evidence="5">The sequence shown here is derived from an EMBL/GenBank/DDBJ whole genome shotgun (WGS) entry which is preliminary data.</text>
</comment>
<dbReference type="Gene3D" id="3.30.70.1900">
    <property type="match status" value="1"/>
</dbReference>
<dbReference type="RefSeq" id="WP_330974357.1">
    <property type="nucleotide sequence ID" value="NZ_JAZGLY010000003.1"/>
</dbReference>
<keyword evidence="3" id="KW-0051">Antiviral defense</keyword>
<sequence length="219" mass="24833">MRLYIRLTLNSIPIPFCYQHLLTGVIHKWLGRGNEFHGIGNLFSFSWLQNTELTESGIALTNKSYFFFSSNSEQVIKKLLNGILRDPELFNGIKVRDVQITDTPSFQNVERFILTSPILIRKKQGDNIKHITYKDPEFDELLTINAKSKLRRANKVDEGLFIEWDKAYPNPKTKLVTYKGVGNKATLAPIIVKGTPEQIAFLWTVGLGESTGIGFGSIK</sequence>
<evidence type="ECO:0000259" key="4">
    <source>
        <dbReference type="Pfam" id="PF01881"/>
    </source>
</evidence>
<protein>
    <submittedName>
        <fullName evidence="5">CRISPR-associated endoribonuclease Cas6</fullName>
    </submittedName>
</protein>
<dbReference type="PANTHER" id="PTHR36984:SF1">
    <property type="entry name" value="CRISPR-ASSOCIATED ENDORIBONUCLEASE CAS6 1"/>
    <property type="match status" value="1"/>
</dbReference>
<dbReference type="Proteomes" id="UP001357452">
    <property type="component" value="Unassembled WGS sequence"/>
</dbReference>
<name>A0ABU7RG52_9BACT</name>
<keyword evidence="2" id="KW-0694">RNA-binding</keyword>
<evidence type="ECO:0000256" key="1">
    <source>
        <dbReference type="ARBA" id="ARBA00005937"/>
    </source>
</evidence>
<evidence type="ECO:0000313" key="5">
    <source>
        <dbReference type="EMBL" id="MEE6186948.1"/>
    </source>
</evidence>
<evidence type="ECO:0000256" key="3">
    <source>
        <dbReference type="ARBA" id="ARBA00023118"/>
    </source>
</evidence>